<dbReference type="InterPro" id="IPR037171">
    <property type="entry name" value="NagB/RpiA_transferase-like"/>
</dbReference>
<dbReference type="OrthoDB" id="9801938at2"/>
<feature type="binding site" evidence="4">
    <location>
        <begin position="133"/>
        <end position="141"/>
    </location>
    <ligand>
        <name>ATP</name>
        <dbReference type="ChEBI" id="CHEBI:30616"/>
    </ligand>
</feature>
<dbReference type="RefSeq" id="WP_066630576.1">
    <property type="nucleotide sequence ID" value="NZ_FQXL01000035.1"/>
</dbReference>
<dbReference type="PANTHER" id="PTHR23407">
    <property type="entry name" value="ATPASE INHIBITOR/5-FORMYLTETRAHYDROFOLATE CYCLO-LIGASE"/>
    <property type="match status" value="1"/>
</dbReference>
<dbReference type="PANTHER" id="PTHR23407:SF1">
    <property type="entry name" value="5-FORMYLTETRAHYDROFOLATE CYCLO-LIGASE"/>
    <property type="match status" value="1"/>
</dbReference>
<protein>
    <recommendedName>
        <fullName evidence="5">5-formyltetrahydrofolate cyclo-ligase</fullName>
        <ecNumber evidence="5">6.3.3.2</ecNumber>
    </recommendedName>
</protein>
<comment type="caution">
    <text evidence="6">The sequence shown here is derived from an EMBL/GenBank/DDBJ whole genome shotgun (WGS) entry which is preliminary data.</text>
</comment>
<evidence type="ECO:0000256" key="2">
    <source>
        <dbReference type="ARBA" id="ARBA00022741"/>
    </source>
</evidence>
<dbReference type="Pfam" id="PF01812">
    <property type="entry name" value="5-FTHF_cyc-lig"/>
    <property type="match status" value="1"/>
</dbReference>
<organism evidence="6 7">
    <name type="scientific">Clostridium magnum DSM 2767</name>
    <dbReference type="NCBI Taxonomy" id="1121326"/>
    <lineage>
        <taxon>Bacteria</taxon>
        <taxon>Bacillati</taxon>
        <taxon>Bacillota</taxon>
        <taxon>Clostridia</taxon>
        <taxon>Eubacteriales</taxon>
        <taxon>Clostridiaceae</taxon>
        <taxon>Clostridium</taxon>
    </lineage>
</organism>
<evidence type="ECO:0000256" key="5">
    <source>
        <dbReference type="RuleBase" id="RU361279"/>
    </source>
</evidence>
<dbReference type="AlphaFoldDB" id="A0A162QQ03"/>
<keyword evidence="5" id="KW-0460">Magnesium</keyword>
<dbReference type="PATRIC" id="fig|1121326.3.peg.5968"/>
<dbReference type="NCBIfam" id="TIGR02727">
    <property type="entry name" value="MTHFS_bact"/>
    <property type="match status" value="1"/>
</dbReference>
<dbReference type="Proteomes" id="UP000076603">
    <property type="component" value="Unassembled WGS sequence"/>
</dbReference>
<comment type="catalytic activity">
    <reaction evidence="5">
        <text>(6S)-5-formyl-5,6,7,8-tetrahydrofolate + ATP = (6R)-5,10-methenyltetrahydrofolate + ADP + phosphate</text>
        <dbReference type="Rhea" id="RHEA:10488"/>
        <dbReference type="ChEBI" id="CHEBI:30616"/>
        <dbReference type="ChEBI" id="CHEBI:43474"/>
        <dbReference type="ChEBI" id="CHEBI:57455"/>
        <dbReference type="ChEBI" id="CHEBI:57457"/>
        <dbReference type="ChEBI" id="CHEBI:456216"/>
        <dbReference type="EC" id="6.3.3.2"/>
    </reaction>
</comment>
<keyword evidence="2 4" id="KW-0547">Nucleotide-binding</keyword>
<feature type="binding site" evidence="4">
    <location>
        <position position="50"/>
    </location>
    <ligand>
        <name>substrate</name>
    </ligand>
</feature>
<sequence>MENKREIRKFMREKRGILTKEEKERLDNAIFEKIINSKEYKESKNIFIFVSYDTELDTHRIIKQALKDEKVLCVPRVISKDEGMIIAQIKNFEELEPGAYGILEPRDNAFKVDETLIDVAYLPGLAFDKMGGRVGYGGGFYDRFLRKSRKDCKKIGLAYSFQVLEKVPMEKDDEYIDGIITD</sequence>
<comment type="cofactor">
    <cofactor evidence="5">
        <name>Mg(2+)</name>
        <dbReference type="ChEBI" id="CHEBI:18420"/>
    </cofactor>
</comment>
<dbReference type="PIRSF" id="PIRSF006806">
    <property type="entry name" value="FTHF_cligase"/>
    <property type="match status" value="1"/>
</dbReference>
<dbReference type="GO" id="GO:0030272">
    <property type="term" value="F:5-formyltetrahydrofolate cyclo-ligase activity"/>
    <property type="evidence" value="ECO:0007669"/>
    <property type="project" value="UniProtKB-EC"/>
</dbReference>
<evidence type="ECO:0000256" key="3">
    <source>
        <dbReference type="ARBA" id="ARBA00022840"/>
    </source>
</evidence>
<feature type="binding site" evidence="4">
    <location>
        <begin position="4"/>
        <end position="8"/>
    </location>
    <ligand>
        <name>ATP</name>
        <dbReference type="ChEBI" id="CHEBI:30616"/>
    </ligand>
</feature>
<evidence type="ECO:0000313" key="7">
    <source>
        <dbReference type="Proteomes" id="UP000076603"/>
    </source>
</evidence>
<accession>A0A162QQ03</accession>
<evidence type="ECO:0000313" key="6">
    <source>
        <dbReference type="EMBL" id="KZL88809.1"/>
    </source>
</evidence>
<keyword evidence="5" id="KW-0479">Metal-binding</keyword>
<keyword evidence="6" id="KW-0436">Ligase</keyword>
<dbReference type="STRING" id="1121326.CLMAG_59020"/>
<dbReference type="GO" id="GO:0009396">
    <property type="term" value="P:folic acid-containing compound biosynthetic process"/>
    <property type="evidence" value="ECO:0007669"/>
    <property type="project" value="TreeGrafter"/>
</dbReference>
<keyword evidence="3 4" id="KW-0067">ATP-binding</keyword>
<comment type="similarity">
    <text evidence="1 5">Belongs to the 5-formyltetrahydrofolate cyclo-ligase family.</text>
</comment>
<reference evidence="6 7" key="1">
    <citation type="submission" date="2016-04" db="EMBL/GenBank/DDBJ databases">
        <title>Genome sequence of Clostridium magnum DSM 2767.</title>
        <authorList>
            <person name="Poehlein A."/>
            <person name="Uhlig R."/>
            <person name="Fischer R."/>
            <person name="Bahl H."/>
            <person name="Daniel R."/>
        </authorList>
    </citation>
    <scope>NUCLEOTIDE SEQUENCE [LARGE SCALE GENOMIC DNA]</scope>
    <source>
        <strain evidence="6 7">DSM 2767</strain>
    </source>
</reference>
<dbReference type="GO" id="GO:0035999">
    <property type="term" value="P:tetrahydrofolate interconversion"/>
    <property type="evidence" value="ECO:0007669"/>
    <property type="project" value="TreeGrafter"/>
</dbReference>
<feature type="binding site" evidence="4">
    <location>
        <position position="55"/>
    </location>
    <ligand>
        <name>substrate</name>
    </ligand>
</feature>
<dbReference type="EMBL" id="LWAE01000014">
    <property type="protein sequence ID" value="KZL88809.1"/>
    <property type="molecule type" value="Genomic_DNA"/>
</dbReference>
<dbReference type="InterPro" id="IPR024185">
    <property type="entry name" value="FTHF_cligase-like_sf"/>
</dbReference>
<dbReference type="Gene3D" id="3.40.50.10420">
    <property type="entry name" value="NagB/RpiA/CoA transferase-like"/>
    <property type="match status" value="1"/>
</dbReference>
<dbReference type="InterPro" id="IPR002698">
    <property type="entry name" value="FTHF_cligase"/>
</dbReference>
<evidence type="ECO:0000256" key="1">
    <source>
        <dbReference type="ARBA" id="ARBA00010638"/>
    </source>
</evidence>
<dbReference type="EC" id="6.3.3.2" evidence="5"/>
<keyword evidence="7" id="KW-1185">Reference proteome</keyword>
<dbReference type="GO" id="GO:0046872">
    <property type="term" value="F:metal ion binding"/>
    <property type="evidence" value="ECO:0007669"/>
    <property type="project" value="UniProtKB-KW"/>
</dbReference>
<dbReference type="SUPFAM" id="SSF100950">
    <property type="entry name" value="NagB/RpiA/CoA transferase-like"/>
    <property type="match status" value="1"/>
</dbReference>
<name>A0A162QQ03_9CLOT</name>
<evidence type="ECO:0000256" key="4">
    <source>
        <dbReference type="PIRSR" id="PIRSR006806-1"/>
    </source>
</evidence>
<gene>
    <name evidence="6" type="ORF">CLMAG_59020</name>
</gene>
<dbReference type="GO" id="GO:0005524">
    <property type="term" value="F:ATP binding"/>
    <property type="evidence" value="ECO:0007669"/>
    <property type="project" value="UniProtKB-KW"/>
</dbReference>
<proteinExistence type="inferred from homology"/>